<accession>A0A4Z0GWM2</accession>
<name>A0A4Z0GWM2_9BACI</name>
<keyword evidence="1" id="KW-1133">Transmembrane helix</keyword>
<evidence type="ECO:0000313" key="3">
    <source>
        <dbReference type="Proteomes" id="UP000297982"/>
    </source>
</evidence>
<keyword evidence="1" id="KW-0812">Transmembrane</keyword>
<dbReference type="Proteomes" id="UP000297982">
    <property type="component" value="Unassembled WGS sequence"/>
</dbReference>
<evidence type="ECO:0000313" key="2">
    <source>
        <dbReference type="EMBL" id="TGB01395.1"/>
    </source>
</evidence>
<keyword evidence="3" id="KW-1185">Reference proteome</keyword>
<gene>
    <name evidence="2" type="ORF">E4663_16440</name>
</gene>
<reference evidence="2 3" key="1">
    <citation type="journal article" date="2003" name="Int. J. Syst. Evol. Microbiol.">
        <title>Halobacillus salinus sp. nov., isolated from a salt lake on the coast of the East Sea in Korea.</title>
        <authorList>
            <person name="Yoon J.H."/>
            <person name="Kang K.H."/>
            <person name="Park Y.H."/>
        </authorList>
    </citation>
    <scope>NUCLEOTIDE SEQUENCE [LARGE SCALE GENOMIC DNA]</scope>
    <source>
        <strain evidence="2 3">HSL-3</strain>
    </source>
</reference>
<sequence>MALVLMRVIEEVIRGSLSFETISEIFPVLIIYFFVSNIAWFFMEEKLSVAIAKDKEKMNRQS</sequence>
<feature type="transmembrane region" description="Helical" evidence="1">
    <location>
        <begin position="25"/>
        <end position="43"/>
    </location>
</feature>
<protein>
    <submittedName>
        <fullName evidence="2">Uncharacterized protein</fullName>
    </submittedName>
</protein>
<keyword evidence="1" id="KW-0472">Membrane</keyword>
<comment type="caution">
    <text evidence="2">The sequence shown here is derived from an EMBL/GenBank/DDBJ whole genome shotgun (WGS) entry which is preliminary data.</text>
</comment>
<dbReference type="AlphaFoldDB" id="A0A4Z0GWM2"/>
<evidence type="ECO:0000256" key="1">
    <source>
        <dbReference type="SAM" id="Phobius"/>
    </source>
</evidence>
<organism evidence="2 3">
    <name type="scientific">Halobacillus salinus</name>
    <dbReference type="NCBI Taxonomy" id="192814"/>
    <lineage>
        <taxon>Bacteria</taxon>
        <taxon>Bacillati</taxon>
        <taxon>Bacillota</taxon>
        <taxon>Bacilli</taxon>
        <taxon>Bacillales</taxon>
        <taxon>Bacillaceae</taxon>
        <taxon>Halobacillus</taxon>
    </lineage>
</organism>
<dbReference type="EMBL" id="SRJC01000006">
    <property type="protein sequence ID" value="TGB01395.1"/>
    <property type="molecule type" value="Genomic_DNA"/>
</dbReference>
<proteinExistence type="predicted"/>
<dbReference type="STRING" id="192814.GCA_900166575_00123"/>